<dbReference type="PROSITE" id="PS50181">
    <property type="entry name" value="FBOX"/>
    <property type="match status" value="1"/>
</dbReference>
<evidence type="ECO:0000259" key="1">
    <source>
        <dbReference type="PROSITE" id="PS50181"/>
    </source>
</evidence>
<dbReference type="Pfam" id="PF07723">
    <property type="entry name" value="LRR_2"/>
    <property type="match status" value="1"/>
</dbReference>
<dbReference type="InterPro" id="IPR006566">
    <property type="entry name" value="FBD"/>
</dbReference>
<name>A0A445DD49_ARAHY</name>
<dbReference type="InterPro" id="IPR001810">
    <property type="entry name" value="F-box_dom"/>
</dbReference>
<dbReference type="SUPFAM" id="SSF52058">
    <property type="entry name" value="L domain-like"/>
    <property type="match status" value="1"/>
</dbReference>
<dbReference type="InterPro" id="IPR053781">
    <property type="entry name" value="F-box_AtFBL13-like"/>
</dbReference>
<evidence type="ECO:0000313" key="2">
    <source>
        <dbReference type="EMBL" id="RYR61075.1"/>
    </source>
</evidence>
<dbReference type="SMART" id="SM00256">
    <property type="entry name" value="FBOX"/>
    <property type="match status" value="1"/>
</dbReference>
<dbReference type="PANTHER" id="PTHR31900:SF34">
    <property type="entry name" value="EMB|CAB62440.1-RELATED"/>
    <property type="match status" value="1"/>
</dbReference>
<protein>
    <recommendedName>
        <fullName evidence="1">F-box domain-containing protein</fullName>
    </recommendedName>
</protein>
<dbReference type="Gene3D" id="1.20.1280.50">
    <property type="match status" value="1"/>
</dbReference>
<dbReference type="Proteomes" id="UP000289738">
    <property type="component" value="Chromosome A04"/>
</dbReference>
<proteinExistence type="predicted"/>
<gene>
    <name evidence="2" type="ORF">Ahy_A04g018184</name>
</gene>
<dbReference type="Pfam" id="PF08387">
    <property type="entry name" value="FBD"/>
    <property type="match status" value="1"/>
</dbReference>
<dbReference type="CDD" id="cd22160">
    <property type="entry name" value="F-box_AtFBL13-like"/>
    <property type="match status" value="1"/>
</dbReference>
<feature type="domain" description="F-box" evidence="1">
    <location>
        <begin position="5"/>
        <end position="58"/>
    </location>
</feature>
<evidence type="ECO:0000313" key="3">
    <source>
        <dbReference type="Proteomes" id="UP000289738"/>
    </source>
</evidence>
<dbReference type="SUPFAM" id="SSF81383">
    <property type="entry name" value="F-box domain"/>
    <property type="match status" value="1"/>
</dbReference>
<organism evidence="2 3">
    <name type="scientific">Arachis hypogaea</name>
    <name type="common">Peanut</name>
    <dbReference type="NCBI Taxonomy" id="3818"/>
    <lineage>
        <taxon>Eukaryota</taxon>
        <taxon>Viridiplantae</taxon>
        <taxon>Streptophyta</taxon>
        <taxon>Embryophyta</taxon>
        <taxon>Tracheophyta</taxon>
        <taxon>Spermatophyta</taxon>
        <taxon>Magnoliopsida</taxon>
        <taxon>eudicotyledons</taxon>
        <taxon>Gunneridae</taxon>
        <taxon>Pentapetalae</taxon>
        <taxon>rosids</taxon>
        <taxon>fabids</taxon>
        <taxon>Fabales</taxon>
        <taxon>Fabaceae</taxon>
        <taxon>Papilionoideae</taxon>
        <taxon>50 kb inversion clade</taxon>
        <taxon>dalbergioids sensu lato</taxon>
        <taxon>Dalbergieae</taxon>
        <taxon>Pterocarpus clade</taxon>
        <taxon>Arachis</taxon>
    </lineage>
</organism>
<sequence length="366" mass="41414">MGGGIDRISTLPDVLLCHILSYVPSKTAVATSILSNRWRNIWHSVPAIDLDDSLYLHIGDYHPFANVAYALMLRLHATQPILTFRLKCQSSLSCAPWDLNLWIDTAIQHCVETMELSLPLTVKLPSTALTSAKLVSLTLRGLTVDNVRSVSLPALKFLHLNDGVRFTESRYLEMLLSGCPILEDLRIGQLEAWHFVTEFNLPNLIKADVMSVSVPIAKFYNVKFLSICVADFPTTPECTFHNLIRMRLLVTCSCKWHLLVGLLKYCPKLQFLSIIVNTTVISTIDSEFVCSSELLVPECVSTRLSVCVLEGLWSRKDIRFASYIMFNASVLRIMVIRSASFLNIDAKFKMLRNHYKDSNFKIELNR</sequence>
<accession>A0A445DD49</accession>
<comment type="caution">
    <text evidence="2">The sequence shown here is derived from an EMBL/GenBank/DDBJ whole genome shotgun (WGS) entry which is preliminary data.</text>
</comment>
<dbReference type="EMBL" id="SDMP01000004">
    <property type="protein sequence ID" value="RYR61075.1"/>
    <property type="molecule type" value="Genomic_DNA"/>
</dbReference>
<dbReference type="InterPro" id="IPR050232">
    <property type="entry name" value="FBL13/AtMIF1-like"/>
</dbReference>
<keyword evidence="3" id="KW-1185">Reference proteome</keyword>
<dbReference type="PANTHER" id="PTHR31900">
    <property type="entry name" value="F-BOX/RNI SUPERFAMILY PROTEIN-RELATED"/>
    <property type="match status" value="1"/>
</dbReference>
<dbReference type="STRING" id="3818.A0A445DD49"/>
<dbReference type="Pfam" id="PF00646">
    <property type="entry name" value="F-box"/>
    <property type="match status" value="1"/>
</dbReference>
<dbReference type="InterPro" id="IPR013101">
    <property type="entry name" value="LRR_PRU1-like"/>
</dbReference>
<reference evidence="2 3" key="1">
    <citation type="submission" date="2019-01" db="EMBL/GenBank/DDBJ databases">
        <title>Sequencing of cultivated peanut Arachis hypogaea provides insights into genome evolution and oil improvement.</title>
        <authorList>
            <person name="Chen X."/>
        </authorList>
    </citation>
    <scope>NUCLEOTIDE SEQUENCE [LARGE SCALE GENOMIC DNA]</scope>
    <source>
        <strain evidence="3">cv. Fuhuasheng</strain>
        <tissue evidence="2">Leaves</tissue>
    </source>
</reference>
<dbReference type="InterPro" id="IPR036047">
    <property type="entry name" value="F-box-like_dom_sf"/>
</dbReference>
<dbReference type="AlphaFoldDB" id="A0A445DD49"/>